<dbReference type="SUPFAM" id="SSF117070">
    <property type="entry name" value="LEA14-like"/>
    <property type="match status" value="1"/>
</dbReference>
<feature type="region of interest" description="Disordered" evidence="1">
    <location>
        <begin position="2348"/>
        <end position="2439"/>
    </location>
</feature>
<accession>A0A8H5HMY7</accession>
<dbReference type="EMBL" id="JAACJP010000003">
    <property type="protein sequence ID" value="KAF5386260.1"/>
    <property type="molecule type" value="Genomic_DNA"/>
</dbReference>
<dbReference type="PANTHER" id="PTHR35895:SF1">
    <property type="entry name" value="LIPID-BINDING SERUM GLYCOPROTEIN C-TERMINAL DOMAIN-CONTAINING PROTEIN"/>
    <property type="match status" value="1"/>
</dbReference>
<feature type="compositionally biased region" description="Low complexity" evidence="1">
    <location>
        <begin position="56"/>
        <end position="65"/>
    </location>
</feature>
<feature type="compositionally biased region" description="Low complexity" evidence="1">
    <location>
        <begin position="2421"/>
        <end position="2439"/>
    </location>
</feature>
<feature type="compositionally biased region" description="Low complexity" evidence="1">
    <location>
        <begin position="2348"/>
        <end position="2399"/>
    </location>
</feature>
<dbReference type="GO" id="GO:0000329">
    <property type="term" value="C:fungal-type vacuole membrane"/>
    <property type="evidence" value="ECO:0007669"/>
    <property type="project" value="InterPro"/>
</dbReference>
<dbReference type="InterPro" id="IPR022185">
    <property type="entry name" value="DUF3712"/>
</dbReference>
<feature type="region of interest" description="Disordered" evidence="1">
    <location>
        <begin position="1"/>
        <end position="43"/>
    </location>
</feature>
<name>A0A8H5HMY7_9AGAR</name>
<comment type="caution">
    <text evidence="3">The sequence shown here is derived from an EMBL/GenBank/DDBJ whole genome shotgun (WGS) entry which is preliminary data.</text>
</comment>
<gene>
    <name evidence="3" type="ORF">D9615_002421</name>
</gene>
<feature type="region of interest" description="Disordered" evidence="1">
    <location>
        <begin position="56"/>
        <end position="84"/>
    </location>
</feature>
<evidence type="ECO:0000256" key="2">
    <source>
        <dbReference type="SAM" id="Phobius"/>
    </source>
</evidence>
<dbReference type="Proteomes" id="UP000565441">
    <property type="component" value="Unassembled WGS sequence"/>
</dbReference>
<dbReference type="Pfam" id="PF12505">
    <property type="entry name" value="DUF3712"/>
    <property type="match status" value="6"/>
</dbReference>
<feature type="transmembrane region" description="Helical" evidence="2">
    <location>
        <begin position="97"/>
        <end position="121"/>
    </location>
</feature>
<reference evidence="3 4" key="1">
    <citation type="journal article" date="2020" name="ISME J.">
        <title>Uncovering the hidden diversity of litter-decomposition mechanisms in mushroom-forming fungi.</title>
        <authorList>
            <person name="Floudas D."/>
            <person name="Bentzer J."/>
            <person name="Ahren D."/>
            <person name="Johansson T."/>
            <person name="Persson P."/>
            <person name="Tunlid A."/>
        </authorList>
    </citation>
    <scope>NUCLEOTIDE SEQUENCE [LARGE SCALE GENOMIC DNA]</scope>
    <source>
        <strain evidence="3 4">CBS 661.87</strain>
    </source>
</reference>
<evidence type="ECO:0000313" key="4">
    <source>
        <dbReference type="Proteomes" id="UP000565441"/>
    </source>
</evidence>
<feature type="compositionally biased region" description="Polar residues" evidence="1">
    <location>
        <begin position="11"/>
        <end position="28"/>
    </location>
</feature>
<feature type="compositionally biased region" description="Low complexity" evidence="1">
    <location>
        <begin position="73"/>
        <end position="84"/>
    </location>
</feature>
<keyword evidence="4" id="KW-1185">Reference proteome</keyword>
<dbReference type="OrthoDB" id="10039566at2759"/>
<dbReference type="PANTHER" id="PTHR35895">
    <property type="entry name" value="CHROMOSOME 16, WHOLE GENOME SHOTGUN SEQUENCE"/>
    <property type="match status" value="1"/>
</dbReference>
<evidence type="ECO:0000313" key="3">
    <source>
        <dbReference type="EMBL" id="KAF5386260.1"/>
    </source>
</evidence>
<keyword evidence="2" id="KW-0812">Transmembrane</keyword>
<proteinExistence type="predicted"/>
<protein>
    <submittedName>
        <fullName evidence="3">Uncharacterized protein</fullName>
    </submittedName>
</protein>
<keyword evidence="2" id="KW-0472">Membrane</keyword>
<sequence>MEELRPARRSSGIQGANYGSTQSLNSEASLRGHAAVPAGSRFSEGTGFAQTTPVGVAPAAAGAGPETRIGTGAASPWDQPSAPPADASPVPFYKKRWFIISQIILIPLGITLLFVMLFPVVRAIVQLVVKRTQLDIQVAIISEPRNNTFSLSLQGNVTHTGIISATIEFLEPVNVAWIEDDDTETPLGTMTLDKLSAKHKRALIDQKTDFTIIDEEAFGRFSGHLITAQNFTWRLQSSNLRVQALKFPVAKGISFDKKLTLNGFNSFDGNVILKDLQLPSDNPAGGINFKAVTQLINKSPFSLNLGTVVFALSYQDVPLGIGRGTNTVITPGPNDITLEGFLERKTESSDLAILSQLFTNYLNGDNSRVIATGQSTLQTDNSTVSWLSQGLQSLALAVPFKAFNPIDPIRSITIGNLGLHFEENSPWTPSAESDSVQAKLQLPFGFDLAIDQIQNEFNIVTNDGKNVAGLSTPLGASRSSITVLSPVNTEGTINISISDTKLGCPDAQHAAFSKFNADLTSLESAEFRLIGRSRAVANMSIGQITLDPIKVNVSTTLKGLKGLKGLTTINSVDVEGGSQDGINLGIDVSIFNPSNLDLATGDLSLQLFREGVALGTALLPNLTLVRGNNSFRATSSFEANKSPQGVQTLNDFVGKKDVQLQIAGYDGSTKVASLAEAFKTLNIDVTLPGLKTSLLDTAALKVLSTTGRENNISHVTVSLVNPFSSPLHITRISSTVKSFGIPLGTIETNTDFKTAPKSTTQSPSLDLNMNFDPAALFTLTRALAVEAGLDVDPLDEIVELGGIRYLSITGDPPKLKRRANLFTGFNLPNFVHAAFKKLKSDVELTADVTIGEYKTTLQYIQTSVPTVTDDSLEFILPVLAHPIVQQIVGGSSLGISNVLITNPKQTAFDTKLKGDIGNAGPFDAIISFPSGLTVGWAGKALGRIKMDDVKVIGDVGGAIDAASSFEVADVAHLTDFTKTLLTEGSFVWDISGDNLTVSALGIHVSGIVLSSKRVTLKGFNGLKGGVKIKTFDLPSNDPAGGIHLTLEASTTNPSQVGIALSSIGFETFVGDVMIAPVLSAGAVTLAPGSTSDLSLVGRLVPQNSPAGLSTVSEVFNNFVHGKDSNVEVRGASAGSKEVTWLNEGIKSLRISTVLPNRGALKVIKSIDLNQLELIFTERTAYNPSTSSRSTDAAFTLPFGFPLDISALEQTLTIGFEGTSFAQLALPKAPSQTDVQNRIVHLTFDDVPFAVFDDKHSTFEKFVAATTVGKTQTLRLSGSANADAKTAVGLLSLKGINFSVDSSVDGLQGLNTKPVLVRNVDVSHGFPDFLLIKVDSNLFNPSNLTIGTGDVSFSLQFQGETIGVAQINDLVIKPGNGSYSINVRYAPQGGAVSAGRALLQNFIQGVDVDTTIAGTTGSTSILSLKSALSQIRLSPVSIPALDETLIKSASLTFPLDIVKTGVASTSFTLTNPFTASINLLKVGATATFHGIVLGKIKDFDASSNPIHAGGHSTVTSPTLPLEFNLQPLAIIQLLTLASQQNHVDLGPLTQLFQFIVANPDFKPPVVTSVDTRPPTCVSGHQFDAAGAILKTLAGLQVDLAVDTSVKLDDFATDLSFDQKGVPAITDKTALFLIGAVAGPVAQHLVDGSILKFTEANITNISDSGFDLSLAGSLTNIGPLDASIDFTEPLTVTWQGKDIATISLPSICAAAVSGVPDYRTEARLTITQPSEFTSFATFLLHNPSFDWTISSKRLRLTALGTIFENVALSKVVSFKAFNGLPGVTINNFQLPSDDPAGGIHIETDALIPSPAQLGIDLGTVTFQSFFQGTLVGPLSGKNLFLAANSQTRSHLSGRIRPQSGKDLENMGILFSKFLAGENQTLITRGDSVQPDGSDGPVAWLSTAFKTLSLEVILPGQKFEVIQSISLNDLSVTLEKPEQAFAPPTSSEFTLAKYKNPFGFSLQVIEAGQNLILESHGVDIAQLDLPKIPAVGGVSTGNVADLVISFRDQPLKALNPAAFAQMFAGVTLLEEVDLTLKGSADVTAKTTIGNVPISGIPFNVASSLKGINSFGHTALLSNVSVTGSGGAGGSEFIVSPLTTVLQNPSNVSLNTRDISLPVLFQGTKIGRAVIDPFHLMPGENPSATEFHYQPDNANDTIAQAFLSQFIQTDDQLDLTIHGDQNSSPFPSLSPGLAQLQLTTSLKGLNQPTFITHIAVTITLETLENDLVSVNFDVHNPLDADLIIEFVQSDAGVDGITYAHFGQSFSSFVVPPGQTVNSGDFPNVLLTQGAIPSLEIIPLGILDVSAATTVRVGQGGYQVPWLKLSQKAVPTEYNLVLGLTSLKEKAKELNATSSAIESSTSAKPEASSTSAAEESKSESTAAESSASAPEPKPSADAPKSDAPAPEPQSAAKPEASPAPGREASPDAAPKATAAVDSTTATEP</sequence>
<keyword evidence="2" id="KW-1133">Transmembrane helix</keyword>
<dbReference type="InterPro" id="IPR046368">
    <property type="entry name" value="Tag1"/>
</dbReference>
<organism evidence="3 4">
    <name type="scientific">Tricholomella constricta</name>
    <dbReference type="NCBI Taxonomy" id="117010"/>
    <lineage>
        <taxon>Eukaryota</taxon>
        <taxon>Fungi</taxon>
        <taxon>Dikarya</taxon>
        <taxon>Basidiomycota</taxon>
        <taxon>Agaricomycotina</taxon>
        <taxon>Agaricomycetes</taxon>
        <taxon>Agaricomycetidae</taxon>
        <taxon>Agaricales</taxon>
        <taxon>Tricholomatineae</taxon>
        <taxon>Lyophyllaceae</taxon>
        <taxon>Tricholomella</taxon>
    </lineage>
</organism>
<evidence type="ECO:0000256" key="1">
    <source>
        <dbReference type="SAM" id="MobiDB-lite"/>
    </source>
</evidence>
<dbReference type="Gene3D" id="2.60.40.1820">
    <property type="match status" value="1"/>
</dbReference>